<gene>
    <name evidence="5 6" type="primary">secB</name>
    <name evidence="6" type="ORF">H8L67_00310</name>
</gene>
<dbReference type="Pfam" id="PF02556">
    <property type="entry name" value="SecB"/>
    <property type="match status" value="1"/>
</dbReference>
<evidence type="ECO:0000256" key="2">
    <source>
        <dbReference type="ARBA" id="ARBA00022448"/>
    </source>
</evidence>
<keyword evidence="5" id="KW-0963">Cytoplasm</keyword>
<sequence length="172" mass="18506">MSDENIALNGAEAPAEETGATFMIEKIYTRDISFEVPNAPQVFTEQGQPELQMNLAQRMGQIAENVYEVVLTVTITCTMNGKNAYLAEVQQAGIFGLQGFDAQGLDAMLGAHCPNILYPYARQSISDMIVAGGFPPFYMQPINFDALYAQSLQQRAEGAPALASGTETAGNA</sequence>
<dbReference type="NCBIfam" id="TIGR00809">
    <property type="entry name" value="secB"/>
    <property type="match status" value="1"/>
</dbReference>
<comment type="subunit">
    <text evidence="5">Homotetramer, a dimer of dimers. One homotetramer interacts with 1 SecA dimer.</text>
</comment>
<comment type="subcellular location">
    <subcellularLocation>
        <location evidence="5">Cytoplasm</location>
    </subcellularLocation>
</comment>
<evidence type="ECO:0000256" key="5">
    <source>
        <dbReference type="HAMAP-Rule" id="MF_00821"/>
    </source>
</evidence>
<dbReference type="PANTHER" id="PTHR36918">
    <property type="match status" value="1"/>
</dbReference>
<evidence type="ECO:0000313" key="7">
    <source>
        <dbReference type="Proteomes" id="UP000824755"/>
    </source>
</evidence>
<evidence type="ECO:0000313" key="6">
    <source>
        <dbReference type="EMBL" id="QYR53005.1"/>
    </source>
</evidence>
<dbReference type="InterPro" id="IPR003708">
    <property type="entry name" value="SecB"/>
</dbReference>
<dbReference type="NCBIfam" id="NF004391">
    <property type="entry name" value="PRK05751.1-2"/>
    <property type="match status" value="1"/>
</dbReference>
<dbReference type="NCBIfam" id="NF004393">
    <property type="entry name" value="PRK05751.1-4"/>
    <property type="match status" value="1"/>
</dbReference>
<dbReference type="Proteomes" id="UP000824755">
    <property type="component" value="Chromosome"/>
</dbReference>
<dbReference type="InterPro" id="IPR035958">
    <property type="entry name" value="SecB-like_sf"/>
</dbReference>
<evidence type="ECO:0000256" key="3">
    <source>
        <dbReference type="ARBA" id="ARBA00022927"/>
    </source>
</evidence>
<keyword evidence="4 5" id="KW-0811">Translocation</keyword>
<dbReference type="HAMAP" id="MF_00821">
    <property type="entry name" value="SecB"/>
    <property type="match status" value="1"/>
</dbReference>
<dbReference type="PRINTS" id="PR01594">
    <property type="entry name" value="SECBCHAPRONE"/>
</dbReference>
<evidence type="ECO:0000256" key="1">
    <source>
        <dbReference type="ARBA" id="ARBA00009990"/>
    </source>
</evidence>
<evidence type="ECO:0000256" key="4">
    <source>
        <dbReference type="ARBA" id="ARBA00023010"/>
    </source>
</evidence>
<keyword evidence="3 5" id="KW-0653">Protein transport</keyword>
<keyword evidence="2 5" id="KW-0813">Transport</keyword>
<accession>A0ABX8WMZ7</accession>
<protein>
    <recommendedName>
        <fullName evidence="5">Protein-export protein SecB</fullName>
    </recommendedName>
</protein>
<dbReference type="SUPFAM" id="SSF54611">
    <property type="entry name" value="SecB-like"/>
    <property type="match status" value="1"/>
</dbReference>
<dbReference type="PANTHER" id="PTHR36918:SF1">
    <property type="entry name" value="PROTEIN-EXPORT PROTEIN SECB"/>
    <property type="match status" value="1"/>
</dbReference>
<keyword evidence="7" id="KW-1185">Reference proteome</keyword>
<dbReference type="RefSeq" id="WP_220379824.1">
    <property type="nucleotide sequence ID" value="NZ_CP080544.1"/>
</dbReference>
<reference evidence="6 7" key="1">
    <citation type="submission" date="2021-08" db="EMBL/GenBank/DDBJ databases">
        <title>Lysobacter sp. strain CJ11 Genome sequencing and assembly.</title>
        <authorList>
            <person name="Kim I."/>
        </authorList>
    </citation>
    <scope>NUCLEOTIDE SEQUENCE [LARGE SCALE GENOMIC DNA]</scope>
    <source>
        <strain evidence="6 7">CJ11</strain>
    </source>
</reference>
<proteinExistence type="inferred from homology"/>
<organism evidence="6 7">
    <name type="scientific">Lysobacter soyae</name>
    <dbReference type="NCBI Taxonomy" id="2764185"/>
    <lineage>
        <taxon>Bacteria</taxon>
        <taxon>Pseudomonadati</taxon>
        <taxon>Pseudomonadota</taxon>
        <taxon>Gammaproteobacteria</taxon>
        <taxon>Lysobacterales</taxon>
        <taxon>Lysobacteraceae</taxon>
        <taxon>Lysobacter</taxon>
    </lineage>
</organism>
<comment type="function">
    <text evidence="5">One of the proteins required for the normal export of preproteins out of the cell cytoplasm. It is a molecular chaperone that binds to a subset of precursor proteins, maintaining them in a translocation-competent state. It also specifically binds to its receptor SecA.</text>
</comment>
<name>A0ABX8WMZ7_9GAMM</name>
<dbReference type="Gene3D" id="3.10.420.10">
    <property type="entry name" value="SecB-like"/>
    <property type="match status" value="1"/>
</dbReference>
<keyword evidence="5" id="KW-0143">Chaperone</keyword>
<comment type="similarity">
    <text evidence="1 5">Belongs to the SecB family.</text>
</comment>
<dbReference type="EMBL" id="CP080544">
    <property type="protein sequence ID" value="QYR53005.1"/>
    <property type="molecule type" value="Genomic_DNA"/>
</dbReference>